<gene>
    <name evidence="3" type="ORF">H8R25_02690</name>
</gene>
<dbReference type="GO" id="GO:0004252">
    <property type="term" value="F:serine-type endopeptidase activity"/>
    <property type="evidence" value="ECO:0007669"/>
    <property type="project" value="TreeGrafter"/>
</dbReference>
<accession>A0A923SF37</accession>
<dbReference type="AlphaFoldDB" id="A0A923SF37"/>
<keyword evidence="1" id="KW-0378">Hydrolase</keyword>
<keyword evidence="4" id="KW-1185">Reference proteome</keyword>
<name>A0A923SF37_9FLAO</name>
<dbReference type="EMBL" id="JACRUL010000003">
    <property type="protein sequence ID" value="MBC5843344.1"/>
    <property type="molecule type" value="Genomic_DNA"/>
</dbReference>
<dbReference type="Gene3D" id="3.40.50.1820">
    <property type="entry name" value="alpha/beta hydrolase"/>
    <property type="match status" value="1"/>
</dbReference>
<dbReference type="InterPro" id="IPR001375">
    <property type="entry name" value="Peptidase_S9_cat"/>
</dbReference>
<dbReference type="Proteomes" id="UP000641454">
    <property type="component" value="Unassembled WGS sequence"/>
</dbReference>
<organism evidence="3 4">
    <name type="scientific">Flavobacterium muglaense</name>
    <dbReference type="NCBI Taxonomy" id="2764716"/>
    <lineage>
        <taxon>Bacteria</taxon>
        <taxon>Pseudomonadati</taxon>
        <taxon>Bacteroidota</taxon>
        <taxon>Flavobacteriia</taxon>
        <taxon>Flavobacteriales</taxon>
        <taxon>Flavobacteriaceae</taxon>
        <taxon>Flavobacterium</taxon>
    </lineage>
</organism>
<evidence type="ECO:0000313" key="4">
    <source>
        <dbReference type="Proteomes" id="UP000641454"/>
    </source>
</evidence>
<dbReference type="RefSeq" id="WP_187017039.1">
    <property type="nucleotide sequence ID" value="NZ_JACRUK010000003.1"/>
</dbReference>
<dbReference type="SUPFAM" id="SSF53474">
    <property type="entry name" value="alpha/beta-Hydrolases"/>
    <property type="match status" value="1"/>
</dbReference>
<dbReference type="SUPFAM" id="SSF82171">
    <property type="entry name" value="DPP6 N-terminal domain-like"/>
    <property type="match status" value="1"/>
</dbReference>
<dbReference type="Pfam" id="PF00326">
    <property type="entry name" value="Peptidase_S9"/>
    <property type="match status" value="1"/>
</dbReference>
<evidence type="ECO:0000256" key="1">
    <source>
        <dbReference type="ARBA" id="ARBA00022801"/>
    </source>
</evidence>
<reference evidence="3 4" key="1">
    <citation type="submission" date="2020-08" db="EMBL/GenBank/DDBJ databases">
        <title>Description of novel Flavobacterium F-392 isolate.</title>
        <authorList>
            <person name="Saticioglu I.B."/>
            <person name="Duman M."/>
            <person name="Altun S."/>
        </authorList>
    </citation>
    <scope>NUCLEOTIDE SEQUENCE [LARGE SCALE GENOMIC DNA]</scope>
    <source>
        <strain evidence="3 4">F-392</strain>
    </source>
</reference>
<evidence type="ECO:0000313" key="3">
    <source>
        <dbReference type="EMBL" id="MBC5843344.1"/>
    </source>
</evidence>
<protein>
    <submittedName>
        <fullName evidence="3">S9 family peptidase</fullName>
    </submittedName>
</protein>
<sequence length="878" mass="101815">MKTFYSPIKKTPFYNFSQCFFFLVLLWSLPVISQKVQQKKLTVDDYHLWSDLQIKDLSENGEWVSYTLYYESGLDTLFVKNTMNKKHFHFPKGYNGSYSKAGWFAVRNPKGLCLIHLKSGKQQQIDNVTSYAFSGNGTELIYCTKQSGDSKLEVLRLGSEIVVSVAGVKQFKMDNCKEKIVFNSVTKDLSTVEIISFGKNFKRETVLKETKATYHGFEWNTNDDGIAFFKKMETFKNRENNTVILYDLKTKMRYELDGSSFPNFPKDGAIVPFGMYKLTLSDDLDKVFFAVDFPTKPTNPKVQLWAGNAPWIYPQEQVWATNNTARMAVWFPQEDRFQMLTSEEHPWIMFTGDFNYAIVANPKMYEPQFEVGNGPMDFYLLDLRSGKKDLFLEKQSSYILATIPSPKGNYIAYFRDADWWVYDIKNKLHKNITGNLPTQFESEAIDRPIERTAVGCPGWTRNDETIVLYDRNDIWEINPLTGKSIRLTHGKENNIQFRFKLQHTSFYGKENYNGWLSTIVDLDDDVMLNGLSKDGNLGVYSWSRNAAERKLFDSSKKISQLKQNGTVIICKEQSFDLPPRILISESGKKLKTVIQSNKQHWNYQWPMLKEIAYKDSKGNELKGFLCYPSDYDSSKKYPMVVHIYEKQFNDRHNYINPSNHSDVGFNVIDFNADGYFVFFPDIKYEIGNLGFSAVDCTVAGTKAVIDLGLIDKHRIGLIGHSFGGYETDFIITQTHLFKAAVAGSAATDMRSFYLSYNWNSGTPDMWRFEHHQWRMGMSYFNNKMGYELNSPLNQAEKINTPLLAWAGNQDKQVNWLQSIDFYLALRRLGKKQVLLLYENEGHSLKQKENQLDLGRRIKQWFDYFLKEEKNQGWIKESL</sequence>
<dbReference type="InterPro" id="IPR029058">
    <property type="entry name" value="AB_hydrolase_fold"/>
</dbReference>
<proteinExistence type="predicted"/>
<dbReference type="GO" id="GO:0006508">
    <property type="term" value="P:proteolysis"/>
    <property type="evidence" value="ECO:0007669"/>
    <property type="project" value="InterPro"/>
</dbReference>
<dbReference type="PANTHER" id="PTHR42776">
    <property type="entry name" value="SERINE PEPTIDASE S9 FAMILY MEMBER"/>
    <property type="match status" value="1"/>
</dbReference>
<comment type="caution">
    <text evidence="3">The sequence shown here is derived from an EMBL/GenBank/DDBJ whole genome shotgun (WGS) entry which is preliminary data.</text>
</comment>
<evidence type="ECO:0000259" key="2">
    <source>
        <dbReference type="Pfam" id="PF00326"/>
    </source>
</evidence>
<feature type="domain" description="Peptidase S9 prolyl oligopeptidase catalytic" evidence="2">
    <location>
        <begin position="697"/>
        <end position="866"/>
    </location>
</feature>
<dbReference type="PANTHER" id="PTHR42776:SF4">
    <property type="entry name" value="ACYLAMINO-ACID-RELEASING ENZYME"/>
    <property type="match status" value="1"/>
</dbReference>